<dbReference type="PRINTS" id="PR00019">
    <property type="entry name" value="LEURICHRPT"/>
</dbReference>
<comment type="subcellular location">
    <subcellularLocation>
        <location evidence="1">Cell membrane</location>
        <topology evidence="1">Single-pass type I membrane protein</topology>
    </subcellularLocation>
</comment>
<dbReference type="AlphaFoldDB" id="A0A9Q1L160"/>
<keyword evidence="6" id="KW-0732">Signal</keyword>
<comment type="caution">
    <text evidence="13">The sequence shown here is derived from an EMBL/GenBank/DDBJ whole genome shotgun (WGS) entry which is preliminary data.</text>
</comment>
<dbReference type="SUPFAM" id="SSF52058">
    <property type="entry name" value="L domain-like"/>
    <property type="match status" value="1"/>
</dbReference>
<keyword evidence="14" id="KW-1185">Reference proteome</keyword>
<dbReference type="EMBL" id="JAKOGI010000003">
    <property type="protein sequence ID" value="KAJ8452755.1"/>
    <property type="molecule type" value="Genomic_DNA"/>
</dbReference>
<keyword evidence="9 12" id="KW-0472">Membrane</keyword>
<protein>
    <submittedName>
        <fullName evidence="13">Uncharacterized protein</fullName>
    </submittedName>
</protein>
<keyword evidence="10" id="KW-0325">Glycoprotein</keyword>
<keyword evidence="4" id="KW-0433">Leucine-rich repeat</keyword>
<evidence type="ECO:0000256" key="10">
    <source>
        <dbReference type="ARBA" id="ARBA00023180"/>
    </source>
</evidence>
<dbReference type="FunFam" id="3.80.10.10:FF:000111">
    <property type="entry name" value="LRR receptor-like serine/threonine-protein kinase ERECTA"/>
    <property type="match status" value="1"/>
</dbReference>
<dbReference type="PROSITE" id="PS51450">
    <property type="entry name" value="LRR"/>
    <property type="match status" value="1"/>
</dbReference>
<evidence type="ECO:0000256" key="12">
    <source>
        <dbReference type="SAM" id="Phobius"/>
    </source>
</evidence>
<dbReference type="FunFam" id="3.80.10.10:FF:000041">
    <property type="entry name" value="LRR receptor-like serine/threonine-protein kinase ERECTA"/>
    <property type="match status" value="1"/>
</dbReference>
<feature type="region of interest" description="Disordered" evidence="11">
    <location>
        <begin position="659"/>
        <end position="688"/>
    </location>
</feature>
<keyword evidence="5 12" id="KW-0812">Transmembrane</keyword>
<evidence type="ECO:0000256" key="8">
    <source>
        <dbReference type="ARBA" id="ARBA00022989"/>
    </source>
</evidence>
<dbReference type="OrthoDB" id="8731593at2759"/>
<evidence type="ECO:0000256" key="5">
    <source>
        <dbReference type="ARBA" id="ARBA00022692"/>
    </source>
</evidence>
<evidence type="ECO:0000313" key="14">
    <source>
        <dbReference type="Proteomes" id="UP001153076"/>
    </source>
</evidence>
<evidence type="ECO:0000256" key="2">
    <source>
        <dbReference type="ARBA" id="ARBA00009592"/>
    </source>
</evidence>
<dbReference type="Gene3D" id="3.80.10.10">
    <property type="entry name" value="Ribonuclease Inhibitor"/>
    <property type="match status" value="2"/>
</dbReference>
<proteinExistence type="inferred from homology"/>
<name>A0A9Q1L160_9CARY</name>
<feature type="transmembrane region" description="Helical" evidence="12">
    <location>
        <begin position="696"/>
        <end position="720"/>
    </location>
</feature>
<evidence type="ECO:0000256" key="1">
    <source>
        <dbReference type="ARBA" id="ARBA00004251"/>
    </source>
</evidence>
<evidence type="ECO:0000256" key="7">
    <source>
        <dbReference type="ARBA" id="ARBA00022737"/>
    </source>
</evidence>
<dbReference type="Proteomes" id="UP001153076">
    <property type="component" value="Unassembled WGS sequence"/>
</dbReference>
<reference evidence="13" key="1">
    <citation type="submission" date="2022-04" db="EMBL/GenBank/DDBJ databases">
        <title>Carnegiea gigantea Genome sequencing and assembly v2.</title>
        <authorList>
            <person name="Copetti D."/>
            <person name="Sanderson M.J."/>
            <person name="Burquez A."/>
            <person name="Wojciechowski M.F."/>
        </authorList>
    </citation>
    <scope>NUCLEOTIDE SEQUENCE</scope>
    <source>
        <strain evidence="13">SGP5-SGP5p</strain>
        <tissue evidence="13">Aerial part</tissue>
    </source>
</reference>
<comment type="similarity">
    <text evidence="2">Belongs to the RLP family.</text>
</comment>
<dbReference type="GO" id="GO:0005886">
    <property type="term" value="C:plasma membrane"/>
    <property type="evidence" value="ECO:0007669"/>
    <property type="project" value="UniProtKB-SubCell"/>
</dbReference>
<organism evidence="13 14">
    <name type="scientific">Carnegiea gigantea</name>
    <dbReference type="NCBI Taxonomy" id="171969"/>
    <lineage>
        <taxon>Eukaryota</taxon>
        <taxon>Viridiplantae</taxon>
        <taxon>Streptophyta</taxon>
        <taxon>Embryophyta</taxon>
        <taxon>Tracheophyta</taxon>
        <taxon>Spermatophyta</taxon>
        <taxon>Magnoliopsida</taxon>
        <taxon>eudicotyledons</taxon>
        <taxon>Gunneridae</taxon>
        <taxon>Pentapetalae</taxon>
        <taxon>Caryophyllales</taxon>
        <taxon>Cactineae</taxon>
        <taxon>Cactaceae</taxon>
        <taxon>Cactoideae</taxon>
        <taxon>Echinocereeae</taxon>
        <taxon>Carnegiea</taxon>
    </lineage>
</organism>
<evidence type="ECO:0000256" key="9">
    <source>
        <dbReference type="ARBA" id="ARBA00023136"/>
    </source>
</evidence>
<dbReference type="InterPro" id="IPR003591">
    <property type="entry name" value="Leu-rich_rpt_typical-subtyp"/>
</dbReference>
<dbReference type="SMART" id="SM00369">
    <property type="entry name" value="LRR_TYP"/>
    <property type="match status" value="8"/>
</dbReference>
<dbReference type="Pfam" id="PF13855">
    <property type="entry name" value="LRR_8"/>
    <property type="match status" value="1"/>
</dbReference>
<evidence type="ECO:0000313" key="13">
    <source>
        <dbReference type="EMBL" id="KAJ8452755.1"/>
    </source>
</evidence>
<keyword evidence="8 12" id="KW-1133">Transmembrane helix</keyword>
<dbReference type="InterPro" id="IPR046956">
    <property type="entry name" value="RLP23-like"/>
</dbReference>
<evidence type="ECO:0000256" key="4">
    <source>
        <dbReference type="ARBA" id="ARBA00022614"/>
    </source>
</evidence>
<dbReference type="SUPFAM" id="SSF52047">
    <property type="entry name" value="RNI-like"/>
    <property type="match status" value="1"/>
</dbReference>
<evidence type="ECO:0000256" key="6">
    <source>
        <dbReference type="ARBA" id="ARBA00022729"/>
    </source>
</evidence>
<accession>A0A9Q1L160</accession>
<evidence type="ECO:0000256" key="3">
    <source>
        <dbReference type="ARBA" id="ARBA00022475"/>
    </source>
</evidence>
<dbReference type="InterPro" id="IPR001611">
    <property type="entry name" value="Leu-rich_rpt"/>
</dbReference>
<dbReference type="InterPro" id="IPR032675">
    <property type="entry name" value="LRR_dom_sf"/>
</dbReference>
<gene>
    <name evidence="13" type="ORF">Cgig2_005091</name>
</gene>
<dbReference type="Pfam" id="PF00560">
    <property type="entry name" value="LRR_1"/>
    <property type="match status" value="9"/>
</dbReference>
<dbReference type="SMART" id="SM00365">
    <property type="entry name" value="LRR_SD22"/>
    <property type="match status" value="6"/>
</dbReference>
<dbReference type="PANTHER" id="PTHR48063:SF101">
    <property type="entry name" value="LRR RECEPTOR-LIKE SERINE_THREONINE-PROTEIN KINASE FLS2"/>
    <property type="match status" value="1"/>
</dbReference>
<dbReference type="PANTHER" id="PTHR48063">
    <property type="entry name" value="LRR RECEPTOR-LIKE KINASE"/>
    <property type="match status" value="1"/>
</dbReference>
<keyword evidence="3" id="KW-1003">Cell membrane</keyword>
<keyword evidence="7" id="KW-0677">Repeat</keyword>
<sequence>MGWCSLSPTIPSSLLYINSTRSLRTLHLNGNHFGFSVFHWLFNLSRINTHLVDVDLSYNQLKGPIPDLFSNLKHLAFLDLSWNNLQGRLLEKLRDLCSLQVLSLGGNNLTKKFNSIVQTLSRCEHMELQALDLSSNALWGSLSDSGIFSRLSLLRQLDLSWNKLDGAISEDIRQLSKLEYLDLSCNSLEGEVSPGHFAGLSRLQHLSLANNHDLVLNFSRNWIPPFQLDTINLRSCILGPQFPKWLQSQTNFTYLDISNSSISNSVPVLFWSLLQPNLVYLNMSHNNISGTLPDTPINFAFFPLIDLSSNSLERAAPVFQGNVRALILSNNMFQNVVPLLCPTTHLMYLKAIELSNNLLSGELHSDCWIYMDRLEILHLENNNLSGRLPSFYGLENLKSLHLRNNSFSGGLPSSLKYCRSIVLLDLWFNSLSGCISPELENNFPSSLLVLSLQGNNFLGSIPLSLCQLSSLQILGLSFNNLSGAIPKGINCLLGMTETPDGNRTSQGSLSIDYDYTYGGIFYSVEYINTKTDAASLVWKGTEISHMKKLRLVKMIDISSNAIEGDIPDTISFLTGLVSLNLSRNNLTGSITKKIGRLSSLESLDLSSNQLSGQIPESLSSLSFLGVLDLSNNNLSGEIPSGTQLRGFDPSTYVGNPELYGRPLPRKCSRGQTPVDSPTEKSFEQKDDDDDSDVFPWLYISIVLGFVTGFWGICGTLMLGYRSRL</sequence>
<evidence type="ECO:0000256" key="11">
    <source>
        <dbReference type="SAM" id="MobiDB-lite"/>
    </source>
</evidence>